<dbReference type="AlphaFoldDB" id="A0AAD8PGM8"/>
<dbReference type="SMART" id="SM01407">
    <property type="entry name" value="NAC"/>
    <property type="match status" value="1"/>
</dbReference>
<evidence type="ECO:0000313" key="3">
    <source>
        <dbReference type="EMBL" id="KAK1445155.1"/>
    </source>
</evidence>
<accession>A0AAD8PGM8</accession>
<organism evidence="3 4">
    <name type="scientific">Babesia gibsoni</name>
    <dbReference type="NCBI Taxonomy" id="33632"/>
    <lineage>
        <taxon>Eukaryota</taxon>
        <taxon>Sar</taxon>
        <taxon>Alveolata</taxon>
        <taxon>Apicomplexa</taxon>
        <taxon>Aconoidasida</taxon>
        <taxon>Piroplasmida</taxon>
        <taxon>Babesiidae</taxon>
        <taxon>Babesia</taxon>
    </lineage>
</organism>
<keyword evidence="4" id="KW-1185">Reference proteome</keyword>
<name>A0AAD8PGM8_BABGI</name>
<dbReference type="Gene3D" id="1.10.8.10">
    <property type="entry name" value="DNA helicase RuvA subunit, C-terminal domain"/>
    <property type="match status" value="1"/>
</dbReference>
<dbReference type="EMBL" id="JAVEPI010000001">
    <property type="protein sequence ID" value="KAK1445155.1"/>
    <property type="molecule type" value="Genomic_DNA"/>
</dbReference>
<gene>
    <name evidence="3" type="ORF">BgAZ_110610</name>
</gene>
<proteinExistence type="predicted"/>
<evidence type="ECO:0000259" key="2">
    <source>
        <dbReference type="PROSITE" id="PS51151"/>
    </source>
</evidence>
<dbReference type="InterPro" id="IPR002715">
    <property type="entry name" value="Nas_poly-pep-assoc_cplx_dom"/>
</dbReference>
<feature type="region of interest" description="Disordered" evidence="1">
    <location>
        <begin position="1"/>
        <end position="54"/>
    </location>
</feature>
<dbReference type="CDD" id="cd14278">
    <property type="entry name" value="UBA_NAC_like"/>
    <property type="match status" value="1"/>
</dbReference>
<feature type="region of interest" description="Disordered" evidence="1">
    <location>
        <begin position="137"/>
        <end position="173"/>
    </location>
</feature>
<feature type="domain" description="NAC-A/B" evidence="2">
    <location>
        <begin position="47"/>
        <end position="112"/>
    </location>
</feature>
<evidence type="ECO:0000313" key="4">
    <source>
        <dbReference type="Proteomes" id="UP001230268"/>
    </source>
</evidence>
<feature type="compositionally biased region" description="Acidic residues" evidence="1">
    <location>
        <begin position="18"/>
        <end position="31"/>
    </location>
</feature>
<dbReference type="FunFam" id="2.20.70.30:FF:000002">
    <property type="entry name" value="Nascent polypeptide-associated complex (NAC), alpha subunit"/>
    <property type="match status" value="1"/>
</dbReference>
<dbReference type="InterPro" id="IPR016641">
    <property type="entry name" value="EGD2/NACA0like"/>
</dbReference>
<dbReference type="InterPro" id="IPR038187">
    <property type="entry name" value="NAC_A/B_dom_sf"/>
</dbReference>
<evidence type="ECO:0000256" key="1">
    <source>
        <dbReference type="SAM" id="MobiDB-lite"/>
    </source>
</evidence>
<dbReference type="Proteomes" id="UP001230268">
    <property type="component" value="Unassembled WGS sequence"/>
</dbReference>
<dbReference type="Pfam" id="PF01849">
    <property type="entry name" value="NAC"/>
    <property type="match status" value="1"/>
</dbReference>
<feature type="compositionally biased region" description="Basic and acidic residues" evidence="1">
    <location>
        <begin position="144"/>
        <end position="165"/>
    </location>
</feature>
<reference evidence="3" key="1">
    <citation type="submission" date="2023-08" db="EMBL/GenBank/DDBJ databases">
        <title>Draft sequence of the Babesia gibsoni genome.</title>
        <authorList>
            <person name="Yamagishi J.Y."/>
            <person name="Xuan X.X."/>
        </authorList>
    </citation>
    <scope>NUCLEOTIDE SEQUENCE</scope>
    <source>
        <strain evidence="3">Azabu</strain>
    </source>
</reference>
<dbReference type="PIRSF" id="PIRSF015901">
    <property type="entry name" value="NAC_alpha"/>
    <property type="match status" value="1"/>
</dbReference>
<dbReference type="CDD" id="cd22054">
    <property type="entry name" value="NAC_NACA"/>
    <property type="match status" value="1"/>
</dbReference>
<feature type="compositionally biased region" description="Basic and acidic residues" evidence="1">
    <location>
        <begin position="32"/>
        <end position="50"/>
    </location>
</feature>
<dbReference type="PROSITE" id="PS51151">
    <property type="entry name" value="NAC_AB"/>
    <property type="match status" value="1"/>
</dbReference>
<dbReference type="Pfam" id="PF19026">
    <property type="entry name" value="UBA_HYPK"/>
    <property type="match status" value="1"/>
</dbReference>
<dbReference type="InterPro" id="IPR044034">
    <property type="entry name" value="NAC-like_UBA"/>
</dbReference>
<protein>
    <submittedName>
        <fullName evidence="3">NAC alpha like protein</fullName>
    </submittedName>
</protein>
<dbReference type="Gene3D" id="2.20.70.30">
    <property type="entry name" value="Nascent polypeptide-associated complex domain"/>
    <property type="match status" value="1"/>
</dbReference>
<comment type="caution">
    <text evidence="3">The sequence shown here is derived from an EMBL/GenBank/DDBJ whole genome shotgun (WGS) entry which is preliminary data.</text>
</comment>
<dbReference type="PANTHER" id="PTHR21713">
    <property type="entry name" value="NASCENT POLYPEPTIDE ASSOCIATED COMPLEX ALPHA SUBUNIT-RELATED"/>
    <property type="match status" value="1"/>
</dbReference>
<dbReference type="GO" id="GO:0005854">
    <property type="term" value="C:nascent polypeptide-associated complex"/>
    <property type="evidence" value="ECO:0007669"/>
    <property type="project" value="InterPro"/>
</dbReference>
<sequence length="215" mass="23057">MATEVETAGVSKVAPVDDLIEDVSSEGDSEVEESKGMEEGTPKNRQDKNERKSRKLLGKLGLKPVEGITKVCIKKSKQIFFVVNKPDVYKLPNSDTYVIFGEAKVEDVGQNSALEAAQRLSQLSSALQTVGADRVAAEHGAAGHSHDGHDHGHFHDHDGHNHSHVDASSAAAEASVDPNDVELIISQVGCTREQAVDALIKNKGDIVESIMQLST</sequence>